<name>A0A1E4TE41_9ASCO</name>
<evidence type="ECO:0000259" key="3">
    <source>
        <dbReference type="Pfam" id="PF00588"/>
    </source>
</evidence>
<dbReference type="FunFam" id="3.40.1280.10:FF:000022">
    <property type="entry name" value="Trm3p"/>
    <property type="match status" value="1"/>
</dbReference>
<dbReference type="Gene3D" id="3.40.1280.10">
    <property type="match status" value="1"/>
</dbReference>
<dbReference type="InterPro" id="IPR044748">
    <property type="entry name" value="Trm3/TARBP1_C"/>
</dbReference>
<dbReference type="Pfam" id="PF00588">
    <property type="entry name" value="SpoU_methylase"/>
    <property type="match status" value="1"/>
</dbReference>
<dbReference type="InterPro" id="IPR029026">
    <property type="entry name" value="tRNA_m1G_MTases_N"/>
</dbReference>
<keyword evidence="1" id="KW-0489">Methyltransferase</keyword>
<reference evidence="5" key="1">
    <citation type="submission" date="2016-02" db="EMBL/GenBank/DDBJ databases">
        <title>Comparative genomics of biotechnologically important yeasts.</title>
        <authorList>
            <consortium name="DOE Joint Genome Institute"/>
            <person name="Riley R."/>
            <person name="Haridas S."/>
            <person name="Wolfe K.H."/>
            <person name="Lopes M.R."/>
            <person name="Hittinger C.T."/>
            <person name="Goker M."/>
            <person name="Salamov A."/>
            <person name="Wisecaver J."/>
            <person name="Long T.M."/>
            <person name="Aerts A.L."/>
            <person name="Barry K."/>
            <person name="Choi C."/>
            <person name="Clum A."/>
            <person name="Coughlan A.Y."/>
            <person name="Deshpande S."/>
            <person name="Douglass A.P."/>
            <person name="Hanson S.J."/>
            <person name="Klenk H.-P."/>
            <person name="Labutti K."/>
            <person name="Lapidus A."/>
            <person name="Lindquist E."/>
            <person name="Lipzen A."/>
            <person name="Meier-Kolthoff J.P."/>
            <person name="Ohm R.A."/>
            <person name="Otillar R.P."/>
            <person name="Pangilinan J."/>
            <person name="Peng Y."/>
            <person name="Rokas A."/>
            <person name="Rosa C.A."/>
            <person name="Scheuner C."/>
            <person name="Sibirny A.A."/>
            <person name="Slot J.C."/>
            <person name="Stielow J.B."/>
            <person name="Sun H."/>
            <person name="Kurtzman C.P."/>
            <person name="Blackwell M."/>
            <person name="Jeffries T.W."/>
            <person name="Grigoriev I.V."/>
        </authorList>
    </citation>
    <scope>NUCLEOTIDE SEQUENCE [LARGE SCALE GENOMIC DNA]</scope>
    <source>
        <strain evidence="5">NRRL Y-17796</strain>
    </source>
</reference>
<sequence>LEDLHNEPFPSVRTYLEWLCSRITSRHEDFLDTIWEELSIPENIPKYTGSVQMIMLLSILSFTEDLQKKLIPKFYAAVLPFAASNRAGVRHFTISLMPALLPQAKRLGISEDPSLNGLTNLDKHIRAAPQYKQFRSGEALLWDVYDDYTLCGIAGGVLCAVSDPVSGFTSAACFHQLEDIIPGGLQIEIGTEMKNKWTLGIPDESLKDNHDTTVVSQPLMDASITLQTKSGNWNTVFEAEGDSREASTKRGHLIIVASLVENIHNLGGICRLCDVLGAELMTVPNMQVVKHHDFRNVAVTADLWMPMEEVAPESIIPFLSAKSKQGYTIIGLEQTDDSIELTKDTAFPEKSVLVLGKEREGIPARILAEVDFCIEIKQVGVVRSMNIQTATAVVAHAYSMSY</sequence>
<dbReference type="InterPro" id="IPR029028">
    <property type="entry name" value="Alpha/beta_knot_MTases"/>
</dbReference>
<dbReference type="InterPro" id="IPR045330">
    <property type="entry name" value="TRM3/TARBP1"/>
</dbReference>
<gene>
    <name evidence="4" type="ORF">CANCADRAFT_14145</name>
</gene>
<keyword evidence="2" id="KW-0808">Transferase</keyword>
<dbReference type="OrthoDB" id="241340at2759"/>
<organism evidence="4 5">
    <name type="scientific">Tortispora caseinolytica NRRL Y-17796</name>
    <dbReference type="NCBI Taxonomy" id="767744"/>
    <lineage>
        <taxon>Eukaryota</taxon>
        <taxon>Fungi</taxon>
        <taxon>Dikarya</taxon>
        <taxon>Ascomycota</taxon>
        <taxon>Saccharomycotina</taxon>
        <taxon>Trigonopsidomycetes</taxon>
        <taxon>Trigonopsidales</taxon>
        <taxon>Trigonopsidaceae</taxon>
        <taxon>Tortispora</taxon>
    </lineage>
</organism>
<dbReference type="GO" id="GO:0016423">
    <property type="term" value="F:tRNA (guanine) methyltransferase activity"/>
    <property type="evidence" value="ECO:0007669"/>
    <property type="project" value="InterPro"/>
</dbReference>
<dbReference type="PANTHER" id="PTHR12029">
    <property type="entry name" value="RNA METHYLTRANSFERASE"/>
    <property type="match status" value="1"/>
</dbReference>
<protein>
    <recommendedName>
        <fullName evidence="3">tRNA/rRNA methyltransferase SpoU type domain-containing protein</fullName>
    </recommendedName>
</protein>
<evidence type="ECO:0000313" key="4">
    <source>
        <dbReference type="EMBL" id="ODV90042.1"/>
    </source>
</evidence>
<accession>A0A1E4TE41</accession>
<feature type="non-terminal residue" evidence="4">
    <location>
        <position position="402"/>
    </location>
</feature>
<dbReference type="EMBL" id="KV453842">
    <property type="protein sequence ID" value="ODV90042.1"/>
    <property type="molecule type" value="Genomic_DNA"/>
</dbReference>
<dbReference type="PANTHER" id="PTHR12029:SF11">
    <property type="entry name" value="METHYLTRANSFERASE TARBP1-RELATED"/>
    <property type="match status" value="1"/>
</dbReference>
<keyword evidence="5" id="KW-1185">Reference proteome</keyword>
<evidence type="ECO:0000256" key="2">
    <source>
        <dbReference type="ARBA" id="ARBA00022679"/>
    </source>
</evidence>
<dbReference type="SUPFAM" id="SSF75217">
    <property type="entry name" value="alpha/beta knot"/>
    <property type="match status" value="1"/>
</dbReference>
<dbReference type="GO" id="GO:0003723">
    <property type="term" value="F:RNA binding"/>
    <property type="evidence" value="ECO:0007669"/>
    <property type="project" value="InterPro"/>
</dbReference>
<feature type="domain" description="tRNA/rRNA methyltransferase SpoU type" evidence="3">
    <location>
        <begin position="253"/>
        <end position="395"/>
    </location>
</feature>
<dbReference type="GO" id="GO:0030488">
    <property type="term" value="P:tRNA methylation"/>
    <property type="evidence" value="ECO:0007669"/>
    <property type="project" value="InterPro"/>
</dbReference>
<feature type="non-terminal residue" evidence="4">
    <location>
        <position position="1"/>
    </location>
</feature>
<dbReference type="Proteomes" id="UP000095023">
    <property type="component" value="Unassembled WGS sequence"/>
</dbReference>
<dbReference type="CDD" id="cd18091">
    <property type="entry name" value="SpoU-like_TRM3-like"/>
    <property type="match status" value="1"/>
</dbReference>
<evidence type="ECO:0000313" key="5">
    <source>
        <dbReference type="Proteomes" id="UP000095023"/>
    </source>
</evidence>
<dbReference type="InterPro" id="IPR001537">
    <property type="entry name" value="SpoU_MeTrfase"/>
</dbReference>
<proteinExistence type="predicted"/>
<evidence type="ECO:0000256" key="1">
    <source>
        <dbReference type="ARBA" id="ARBA00022603"/>
    </source>
</evidence>
<dbReference type="AlphaFoldDB" id="A0A1E4TE41"/>